<proteinExistence type="predicted"/>
<dbReference type="InParanoid" id="A0A078AQ16"/>
<keyword evidence="4" id="KW-1185">Reference proteome</keyword>
<evidence type="ECO:0000313" key="3">
    <source>
        <dbReference type="EMBL" id="CDW84061.1"/>
    </source>
</evidence>
<protein>
    <recommendedName>
        <fullName evidence="5">Transmembrane protein</fullName>
    </recommendedName>
</protein>
<evidence type="ECO:0000256" key="1">
    <source>
        <dbReference type="SAM" id="MobiDB-lite"/>
    </source>
</evidence>
<feature type="region of interest" description="Disordered" evidence="1">
    <location>
        <begin position="1"/>
        <end position="62"/>
    </location>
</feature>
<accession>A0A078AQ16</accession>
<evidence type="ECO:0000313" key="4">
    <source>
        <dbReference type="Proteomes" id="UP000039865"/>
    </source>
</evidence>
<gene>
    <name evidence="3" type="primary">Contig12328.g13161</name>
    <name evidence="3" type="ORF">STYLEM_13118</name>
</gene>
<evidence type="ECO:0000256" key="2">
    <source>
        <dbReference type="SAM" id="Phobius"/>
    </source>
</evidence>
<sequence length="264" mass="31266">MKQDHSADSKNHSESLDKQDIPSQSSQLLSEDRDLSNKCRKSDDAMILKDHENKQFNRGMTKNEGHIPSYFENFQPIENFKENFKFLKSEVKDAYSKRHEVITKKQFKDHFEYIKLSTRSTLIYAKDHLFNFSNYEDSQSRKSMNELYNQYRWQIIIMSSSMISMFLMRKQLKQLLLDSRKSKQGDQDFLQRLQSKFYGPAPSFQNVQYQKISLDNLIYRYNMSISIGVFLFGYGISLSGHTLYQLFCKNHQNNVEQSGKDDEE</sequence>
<keyword evidence="2" id="KW-0472">Membrane</keyword>
<dbReference type="AlphaFoldDB" id="A0A078AQ16"/>
<evidence type="ECO:0008006" key="5">
    <source>
        <dbReference type="Google" id="ProtNLM"/>
    </source>
</evidence>
<reference evidence="3 4" key="1">
    <citation type="submission" date="2014-06" db="EMBL/GenBank/DDBJ databases">
        <authorList>
            <person name="Swart Estienne"/>
        </authorList>
    </citation>
    <scope>NUCLEOTIDE SEQUENCE [LARGE SCALE GENOMIC DNA]</scope>
    <source>
        <strain evidence="3 4">130c</strain>
    </source>
</reference>
<feature type="transmembrane region" description="Helical" evidence="2">
    <location>
        <begin position="218"/>
        <end position="236"/>
    </location>
</feature>
<keyword evidence="2" id="KW-0812">Transmembrane</keyword>
<feature type="compositionally biased region" description="Basic and acidic residues" evidence="1">
    <location>
        <begin position="30"/>
        <end position="62"/>
    </location>
</feature>
<dbReference type="EMBL" id="CCKQ01012445">
    <property type="protein sequence ID" value="CDW84061.1"/>
    <property type="molecule type" value="Genomic_DNA"/>
</dbReference>
<organism evidence="3 4">
    <name type="scientific">Stylonychia lemnae</name>
    <name type="common">Ciliate</name>
    <dbReference type="NCBI Taxonomy" id="5949"/>
    <lineage>
        <taxon>Eukaryota</taxon>
        <taxon>Sar</taxon>
        <taxon>Alveolata</taxon>
        <taxon>Ciliophora</taxon>
        <taxon>Intramacronucleata</taxon>
        <taxon>Spirotrichea</taxon>
        <taxon>Stichotrichia</taxon>
        <taxon>Sporadotrichida</taxon>
        <taxon>Oxytrichidae</taxon>
        <taxon>Stylonychinae</taxon>
        <taxon>Stylonychia</taxon>
    </lineage>
</organism>
<keyword evidence="2" id="KW-1133">Transmembrane helix</keyword>
<name>A0A078AQ16_STYLE</name>
<dbReference type="Proteomes" id="UP000039865">
    <property type="component" value="Unassembled WGS sequence"/>
</dbReference>
<feature type="compositionally biased region" description="Basic and acidic residues" evidence="1">
    <location>
        <begin position="1"/>
        <end position="20"/>
    </location>
</feature>